<feature type="region of interest" description="Disordered" evidence="1">
    <location>
        <begin position="1"/>
        <end position="22"/>
    </location>
</feature>
<dbReference type="EMBL" id="AP028127">
    <property type="protein sequence ID" value="BEH90791.1"/>
    <property type="molecule type" value="Genomic_DNA"/>
</dbReference>
<reference evidence="2" key="1">
    <citation type="journal article" date="2024" name="Int. J. Syst. Evol. Microbiol.">
        <title>Turicibacter faecis sp. nov., isolated from faeces of heart failure mouse model.</title>
        <authorList>
            <person name="Imamura Y."/>
            <person name="Motooka D."/>
            <person name="Nakajima Y."/>
            <person name="Ito S."/>
            <person name="Kitakaze M."/>
            <person name="Iida T."/>
            <person name="Nakamura S."/>
        </authorList>
    </citation>
    <scope>NUCLEOTIDE SEQUENCE</scope>
    <source>
        <strain evidence="2">TC023</strain>
    </source>
</reference>
<keyword evidence="3" id="KW-1185">Reference proteome</keyword>
<gene>
    <name evidence="2" type="ORF">T23_08930</name>
</gene>
<sequence length="64" mass="7061">MSCKCNGKCHEKGKKAKKSEANNQWCGASAVGNTDDHQMKTEFSNEWASTNKMGAVNQETKKSH</sequence>
<evidence type="ECO:0000313" key="2">
    <source>
        <dbReference type="EMBL" id="BEH90791.1"/>
    </source>
</evidence>
<dbReference type="Proteomes" id="UP001432099">
    <property type="component" value="Chromosome"/>
</dbReference>
<feature type="region of interest" description="Disordered" evidence="1">
    <location>
        <begin position="44"/>
        <end position="64"/>
    </location>
</feature>
<protein>
    <submittedName>
        <fullName evidence="2">Uncharacterized protein</fullName>
    </submittedName>
</protein>
<organism evidence="2 3">
    <name type="scientific">Turicibacter faecis</name>
    <dbReference type="NCBI Taxonomy" id="2963365"/>
    <lineage>
        <taxon>Bacteria</taxon>
        <taxon>Bacillati</taxon>
        <taxon>Bacillota</taxon>
        <taxon>Erysipelotrichia</taxon>
        <taxon>Erysipelotrichales</taxon>
        <taxon>Turicibacteraceae</taxon>
        <taxon>Turicibacter</taxon>
    </lineage>
</organism>
<evidence type="ECO:0000256" key="1">
    <source>
        <dbReference type="SAM" id="MobiDB-lite"/>
    </source>
</evidence>
<proteinExistence type="predicted"/>
<evidence type="ECO:0000313" key="3">
    <source>
        <dbReference type="Proteomes" id="UP001432099"/>
    </source>
</evidence>
<accession>A0ABM8INL5</accession>
<name>A0ABM8INL5_9FIRM</name>
<dbReference type="RefSeq" id="WP_161831636.1">
    <property type="nucleotide sequence ID" value="NZ_AP028127.1"/>
</dbReference>